<feature type="transmembrane region" description="Helical" evidence="1">
    <location>
        <begin position="51"/>
        <end position="72"/>
    </location>
</feature>
<gene>
    <name evidence="2" type="ORF">FPZ12_031250</name>
</gene>
<keyword evidence="3" id="KW-1185">Reference proteome</keyword>
<sequence>MTRTRRVAVTSPQTRLAHAHRRAGGPWRVPRMEATETARAFDAYRRQRRPALITLAVTALLLCGLPVVFRLLPGLDHVRLLGFPLSWLMLGVLPFPVMVLLAVWQLRRAEEIEDDR</sequence>
<dbReference type="RefSeq" id="WP_144757308.1">
    <property type="nucleotide sequence ID" value="NZ_VMNW02000062.1"/>
</dbReference>
<dbReference type="Proteomes" id="UP000319769">
    <property type="component" value="Unassembled WGS sequence"/>
</dbReference>
<evidence type="ECO:0008006" key="4">
    <source>
        <dbReference type="Google" id="ProtNLM"/>
    </source>
</evidence>
<reference evidence="2" key="1">
    <citation type="submission" date="2019-09" db="EMBL/GenBank/DDBJ databases">
        <authorList>
            <person name="Teo W.F.A."/>
            <person name="Duangmal K."/>
        </authorList>
    </citation>
    <scope>NUCLEOTIDE SEQUENCE [LARGE SCALE GENOMIC DNA]</scope>
    <source>
        <strain evidence="2">K81G1</strain>
    </source>
</reference>
<comment type="caution">
    <text evidence="2">The sequence shown here is derived from an EMBL/GenBank/DDBJ whole genome shotgun (WGS) entry which is preliminary data.</text>
</comment>
<keyword evidence="1" id="KW-1133">Transmembrane helix</keyword>
<dbReference type="OrthoDB" id="5194333at2"/>
<proteinExistence type="predicted"/>
<evidence type="ECO:0000313" key="3">
    <source>
        <dbReference type="Proteomes" id="UP000319769"/>
    </source>
</evidence>
<dbReference type="EMBL" id="VMNW02000062">
    <property type="protein sequence ID" value="KAA9154837.1"/>
    <property type="molecule type" value="Genomic_DNA"/>
</dbReference>
<name>A0A5N0UWR9_9PSEU</name>
<evidence type="ECO:0000256" key="1">
    <source>
        <dbReference type="SAM" id="Phobius"/>
    </source>
</evidence>
<organism evidence="2 3">
    <name type="scientific">Amycolatopsis acidicola</name>
    <dbReference type="NCBI Taxonomy" id="2596893"/>
    <lineage>
        <taxon>Bacteria</taxon>
        <taxon>Bacillati</taxon>
        <taxon>Actinomycetota</taxon>
        <taxon>Actinomycetes</taxon>
        <taxon>Pseudonocardiales</taxon>
        <taxon>Pseudonocardiaceae</taxon>
        <taxon>Amycolatopsis</taxon>
    </lineage>
</organism>
<keyword evidence="1" id="KW-0812">Transmembrane</keyword>
<feature type="transmembrane region" description="Helical" evidence="1">
    <location>
        <begin position="84"/>
        <end position="106"/>
    </location>
</feature>
<protein>
    <recommendedName>
        <fullName evidence="4">DUF485 domain-containing protein</fullName>
    </recommendedName>
</protein>
<evidence type="ECO:0000313" key="2">
    <source>
        <dbReference type="EMBL" id="KAA9154837.1"/>
    </source>
</evidence>
<accession>A0A5N0UWR9</accession>
<keyword evidence="1" id="KW-0472">Membrane</keyword>
<dbReference type="AlphaFoldDB" id="A0A5N0UWR9"/>